<dbReference type="KEGG" id="swi:Swit_1570"/>
<dbReference type="Pfam" id="PF13561">
    <property type="entry name" value="adh_short_C2"/>
    <property type="match status" value="1"/>
</dbReference>
<reference evidence="3 4" key="1">
    <citation type="journal article" date="2010" name="J. Bacteriol.">
        <title>Genome sequence of the dioxin-mineralizing bacterium Sphingomonas wittichii RW1.</title>
        <authorList>
            <person name="Miller T.R."/>
            <person name="Delcher A.L."/>
            <person name="Salzberg S.L."/>
            <person name="Saunders E."/>
            <person name="Detter J.C."/>
            <person name="Halden R.U."/>
        </authorList>
    </citation>
    <scope>NUCLEOTIDE SEQUENCE [LARGE SCALE GENOMIC DNA]</scope>
    <source>
        <strain evidence="4">DSM 6014 / CCUG 31198 / JCM 15750 / NBRC 105917 / EY 4224 / RW1</strain>
    </source>
</reference>
<keyword evidence="4" id="KW-1185">Reference proteome</keyword>
<accession>A0A9J9HAC0</accession>
<dbReference type="OrthoDB" id="198783at2"/>
<evidence type="ECO:0000313" key="4">
    <source>
        <dbReference type="Proteomes" id="UP000001989"/>
    </source>
</evidence>
<dbReference type="PANTHER" id="PTHR42760">
    <property type="entry name" value="SHORT-CHAIN DEHYDROGENASES/REDUCTASES FAMILY MEMBER"/>
    <property type="match status" value="1"/>
</dbReference>
<dbReference type="GO" id="GO:0016616">
    <property type="term" value="F:oxidoreductase activity, acting on the CH-OH group of donors, NAD or NADP as acceptor"/>
    <property type="evidence" value="ECO:0007669"/>
    <property type="project" value="TreeGrafter"/>
</dbReference>
<dbReference type="AlphaFoldDB" id="A0A9J9HAC0"/>
<proteinExistence type="inferred from homology"/>
<keyword evidence="2" id="KW-0560">Oxidoreductase</keyword>
<dbReference type="PRINTS" id="PR00080">
    <property type="entry name" value="SDRFAMILY"/>
</dbReference>
<evidence type="ECO:0000313" key="3">
    <source>
        <dbReference type="EMBL" id="ABQ67933.1"/>
    </source>
</evidence>
<dbReference type="FunFam" id="3.40.50.720:FF:000084">
    <property type="entry name" value="Short-chain dehydrogenase reductase"/>
    <property type="match status" value="1"/>
</dbReference>
<dbReference type="Proteomes" id="UP000001989">
    <property type="component" value="Chromosome"/>
</dbReference>
<evidence type="ECO:0000256" key="1">
    <source>
        <dbReference type="ARBA" id="ARBA00006484"/>
    </source>
</evidence>
<evidence type="ECO:0000256" key="2">
    <source>
        <dbReference type="ARBA" id="ARBA00023002"/>
    </source>
</evidence>
<dbReference type="InterPro" id="IPR002347">
    <property type="entry name" value="SDR_fam"/>
</dbReference>
<dbReference type="SUPFAM" id="SSF51735">
    <property type="entry name" value="NAD(P)-binding Rossmann-fold domains"/>
    <property type="match status" value="1"/>
</dbReference>
<dbReference type="InterPro" id="IPR036291">
    <property type="entry name" value="NAD(P)-bd_dom_sf"/>
</dbReference>
<dbReference type="Gene3D" id="3.40.50.720">
    <property type="entry name" value="NAD(P)-binding Rossmann-like Domain"/>
    <property type="match status" value="1"/>
</dbReference>
<dbReference type="PRINTS" id="PR00081">
    <property type="entry name" value="GDHRDH"/>
</dbReference>
<dbReference type="CDD" id="cd05233">
    <property type="entry name" value="SDR_c"/>
    <property type="match status" value="1"/>
</dbReference>
<protein>
    <submittedName>
        <fullName evidence="3">Short-chain dehydrogenase/reductase SDR</fullName>
    </submittedName>
</protein>
<gene>
    <name evidence="3" type="ordered locus">Swit_1570</name>
</gene>
<sequence>MSELHGKVAAVIGGSSGIGAATVKMLADCGAQVAIGFHSGEDRAKQLQAGLKGGGHSVFRIAVDNTQSVRDAARAVIDTHGRVDVLVNSAGTTRPIPHADLEALDDALLDQIMASNVQGPFGTIRAFAPALKASGDGVIVNVSSISGFTGSGSNVGYCASKAALDTMTLSLARALGPEIRVLCVSPGAVATEFVAGRSREALEKIAQATPLKRVVEPEDVARTIMACITHLRLTTGARIVCDGGRFLV</sequence>
<dbReference type="PROSITE" id="PS00061">
    <property type="entry name" value="ADH_SHORT"/>
    <property type="match status" value="1"/>
</dbReference>
<dbReference type="PANTHER" id="PTHR42760:SF133">
    <property type="entry name" value="3-OXOACYL-[ACYL-CARRIER-PROTEIN] REDUCTASE"/>
    <property type="match status" value="1"/>
</dbReference>
<comment type="similarity">
    <text evidence="1">Belongs to the short-chain dehydrogenases/reductases (SDR) family.</text>
</comment>
<dbReference type="InterPro" id="IPR020904">
    <property type="entry name" value="Sc_DH/Rdtase_CS"/>
</dbReference>
<name>A0A9J9HAC0_RHIWR</name>
<organism evidence="3 4">
    <name type="scientific">Rhizorhabdus wittichii (strain DSM 6014 / CCUG 31198 / JCM 15750 / NBRC 105917 / EY 4224 / RW1)</name>
    <name type="common">Sphingomonas wittichii</name>
    <dbReference type="NCBI Taxonomy" id="392499"/>
    <lineage>
        <taxon>Bacteria</taxon>
        <taxon>Pseudomonadati</taxon>
        <taxon>Pseudomonadota</taxon>
        <taxon>Alphaproteobacteria</taxon>
        <taxon>Sphingomonadales</taxon>
        <taxon>Sphingomonadaceae</taxon>
        <taxon>Rhizorhabdus</taxon>
    </lineage>
</organism>
<dbReference type="EMBL" id="CP000699">
    <property type="protein sequence ID" value="ABQ67933.1"/>
    <property type="molecule type" value="Genomic_DNA"/>
</dbReference>